<proteinExistence type="predicted"/>
<gene>
    <name evidence="1" type="ORF">DICVIV_07451</name>
</gene>
<reference evidence="2" key="2">
    <citation type="journal article" date="2016" name="Sci. Rep.">
        <title>Dictyocaulus viviparus genome, variome and transcriptome elucidate lungworm biology and support future intervention.</title>
        <authorList>
            <person name="McNulty S.N."/>
            <person name="Strube C."/>
            <person name="Rosa B.A."/>
            <person name="Martin J.C."/>
            <person name="Tyagi R."/>
            <person name="Choi Y.J."/>
            <person name="Wang Q."/>
            <person name="Hallsworth Pepin K."/>
            <person name="Zhang X."/>
            <person name="Ozersky P."/>
            <person name="Wilson R.K."/>
            <person name="Sternberg P.W."/>
            <person name="Gasser R.B."/>
            <person name="Mitreva M."/>
        </authorList>
    </citation>
    <scope>NUCLEOTIDE SEQUENCE [LARGE SCALE GENOMIC DNA]</scope>
    <source>
        <strain evidence="2">HannoverDv2000</strain>
    </source>
</reference>
<reference evidence="1 2" key="1">
    <citation type="submission" date="2013-11" db="EMBL/GenBank/DDBJ databases">
        <title>Draft genome of the bovine lungworm Dictyocaulus viviparus.</title>
        <authorList>
            <person name="Mitreva M."/>
        </authorList>
    </citation>
    <scope>NUCLEOTIDE SEQUENCE [LARGE SCALE GENOMIC DNA]</scope>
    <source>
        <strain evidence="1 2">HannoverDv2000</strain>
    </source>
</reference>
<accession>A0A0D8XRS6</accession>
<evidence type="ECO:0000313" key="1">
    <source>
        <dbReference type="EMBL" id="KJH46502.1"/>
    </source>
</evidence>
<dbReference type="AlphaFoldDB" id="A0A0D8XRS6"/>
<sequence length="91" mass="10740">MYFIRHYTDSLIYGQIHRPLISTRTRISSAAQDRTTTKAESKESSRLLWRDIYAEALTKKTFCELNTRPDNETKVISDQAYLYLSCYIDHE</sequence>
<evidence type="ECO:0000313" key="2">
    <source>
        <dbReference type="Proteomes" id="UP000053766"/>
    </source>
</evidence>
<dbReference type="EMBL" id="KN716350">
    <property type="protein sequence ID" value="KJH46502.1"/>
    <property type="molecule type" value="Genomic_DNA"/>
</dbReference>
<keyword evidence="2" id="KW-1185">Reference proteome</keyword>
<dbReference type="Proteomes" id="UP000053766">
    <property type="component" value="Unassembled WGS sequence"/>
</dbReference>
<organism evidence="1 2">
    <name type="scientific">Dictyocaulus viviparus</name>
    <name type="common">Bovine lungworm</name>
    <dbReference type="NCBI Taxonomy" id="29172"/>
    <lineage>
        <taxon>Eukaryota</taxon>
        <taxon>Metazoa</taxon>
        <taxon>Ecdysozoa</taxon>
        <taxon>Nematoda</taxon>
        <taxon>Chromadorea</taxon>
        <taxon>Rhabditida</taxon>
        <taxon>Rhabditina</taxon>
        <taxon>Rhabditomorpha</taxon>
        <taxon>Strongyloidea</taxon>
        <taxon>Metastrongylidae</taxon>
        <taxon>Dictyocaulus</taxon>
    </lineage>
</organism>
<protein>
    <submittedName>
        <fullName evidence="1">Uncharacterized protein</fullName>
    </submittedName>
</protein>
<name>A0A0D8XRS6_DICVI</name>